<organism evidence="4 5">
    <name type="scientific">Burkholderia plantarii</name>
    <dbReference type="NCBI Taxonomy" id="41899"/>
    <lineage>
        <taxon>Bacteria</taxon>
        <taxon>Pseudomonadati</taxon>
        <taxon>Pseudomonadota</taxon>
        <taxon>Betaproteobacteria</taxon>
        <taxon>Burkholderiales</taxon>
        <taxon>Burkholderiaceae</taxon>
        <taxon>Burkholderia</taxon>
    </lineage>
</organism>
<dbReference type="AlphaFoldDB" id="A0A0B6RXH5"/>
<accession>A0A0B6RXH5</accession>
<dbReference type="EMBL" id="CP002580">
    <property type="protein sequence ID" value="AJK45750.1"/>
    <property type="molecule type" value="Genomic_DNA"/>
</dbReference>
<gene>
    <name evidence="4" type="primary">telA</name>
    <name evidence="4" type="ORF">BGL_1c12280</name>
</gene>
<name>A0A0B6RXH5_BURPL</name>
<dbReference type="InterPro" id="IPR008863">
    <property type="entry name" value="Toxic_anion-R_TelA"/>
</dbReference>
<dbReference type="HOGENOM" id="CLU_032111_0_0_4"/>
<evidence type="ECO:0000256" key="3">
    <source>
        <dbReference type="SAM" id="Coils"/>
    </source>
</evidence>
<dbReference type="PANTHER" id="PTHR38432">
    <property type="entry name" value="TELA-LIKE PROTEIN SAOUHSC_01408"/>
    <property type="match status" value="1"/>
</dbReference>
<dbReference type="PIRSF" id="PIRSF026508">
    <property type="entry name" value="TelA"/>
    <property type="match status" value="1"/>
</dbReference>
<reference evidence="5" key="1">
    <citation type="submission" date="2011-03" db="EMBL/GenBank/DDBJ databases">
        <authorList>
            <person name="Voget S."/>
            <person name="Streit W.R."/>
            <person name="Jaeger K.E."/>
            <person name="Daniel R."/>
        </authorList>
    </citation>
    <scope>NUCLEOTIDE SEQUENCE [LARGE SCALE GENOMIC DNA]</scope>
    <source>
        <strain evidence="5">PG1</strain>
    </source>
</reference>
<evidence type="ECO:0000313" key="5">
    <source>
        <dbReference type="Proteomes" id="UP000031838"/>
    </source>
</evidence>
<protein>
    <submittedName>
        <fullName evidence="4">Toxic anion resistance family protein TelA</fullName>
    </submittedName>
</protein>
<dbReference type="Pfam" id="PF05816">
    <property type="entry name" value="TelA"/>
    <property type="match status" value="1"/>
</dbReference>
<dbReference type="KEGG" id="bgp:BGL_1c12280"/>
<keyword evidence="3" id="KW-0175">Coiled coil</keyword>
<sequence length="380" mass="42028">MTEPLGTQPVNDSAASIDLTAASAAVVSHPAPEVAPQGEADGAVARIRTSIDIESSTAVLSFGDDAMRELGAYSDRILADVKGKDIGEAGALLSNLQEQIRSLDPESLQKQGFVARMLGTAQRAVERFVRRYEDVAGQINEVALKLEMWREAMRRDIAMLDDMHANGVQYVKNLDTYIAAGEQYVADFRQSRLPELQAALAGLSEDQLALQQERIQDLVRNIDRLERKVHDLKLARMVGLQRLPQIRIVQNGDALLMDKIHTAINTAIPAWKSQFVTALALERQKQAYETQQAVVDMTNELLRKNAEQLHQSATSIEQASQRSVIDIESVRQANELLLRTVGDVMEIQAEGRKNRAAVEVELKKLETDLRTSLARQAEAG</sequence>
<feature type="coiled-coil region" evidence="3">
    <location>
        <begin position="208"/>
        <end position="235"/>
    </location>
</feature>
<evidence type="ECO:0000256" key="1">
    <source>
        <dbReference type="ARBA" id="ARBA00005541"/>
    </source>
</evidence>
<dbReference type="Proteomes" id="UP000031838">
    <property type="component" value="Chromosome 1"/>
</dbReference>
<reference evidence="4 5" key="2">
    <citation type="journal article" date="2016" name="Appl. Microbiol. Biotechnol.">
        <title>Mutations improving production and secretion of extracellular lipase by Burkholderia glumae PG1.</title>
        <authorList>
            <person name="Knapp A."/>
            <person name="Voget S."/>
            <person name="Gao R."/>
            <person name="Zaburannyi N."/>
            <person name="Krysciak D."/>
            <person name="Breuer M."/>
            <person name="Hauer B."/>
            <person name="Streit W.R."/>
            <person name="Muller R."/>
            <person name="Daniel R."/>
            <person name="Jaeger K.E."/>
        </authorList>
    </citation>
    <scope>NUCLEOTIDE SEQUENCE [LARGE SCALE GENOMIC DNA]</scope>
    <source>
        <strain evidence="4 5">PG1</strain>
    </source>
</reference>
<comment type="similarity">
    <text evidence="1 2">Belongs to the TelA family.</text>
</comment>
<evidence type="ECO:0000313" key="4">
    <source>
        <dbReference type="EMBL" id="AJK45750.1"/>
    </source>
</evidence>
<evidence type="ECO:0000256" key="2">
    <source>
        <dbReference type="PIRNR" id="PIRNR026508"/>
    </source>
</evidence>
<dbReference type="PANTHER" id="PTHR38432:SF1">
    <property type="entry name" value="TELA-LIKE PROTEIN SAOUHSC_01408"/>
    <property type="match status" value="1"/>
</dbReference>
<keyword evidence="5" id="KW-1185">Reference proteome</keyword>
<proteinExistence type="inferred from homology"/>